<dbReference type="GO" id="GO:0003848">
    <property type="term" value="F:2-amino-4-hydroxy-6-hydroxymethyldihydropteridine diphosphokinase activity"/>
    <property type="evidence" value="ECO:0007669"/>
    <property type="project" value="UniProtKB-EC"/>
</dbReference>
<reference evidence="14 15" key="1">
    <citation type="submission" date="2023-05" db="EMBL/GenBank/DDBJ databases">
        <title>YMD87, complete Genome.</title>
        <authorList>
            <person name="Zhang J."/>
            <person name="Xu X."/>
        </authorList>
    </citation>
    <scope>NUCLEOTIDE SEQUENCE [LARGE SCALE GENOMIC DNA]</scope>
    <source>
        <strain evidence="14 15">YMD87</strain>
    </source>
</reference>
<dbReference type="Gene3D" id="3.30.70.560">
    <property type="entry name" value="7,8-Dihydro-6-hydroxymethylpterin-pyrophosphokinase HPPK"/>
    <property type="match status" value="1"/>
</dbReference>
<organism evidence="14 15">
    <name type="scientific">Tropicibacter oceani</name>
    <dbReference type="NCBI Taxonomy" id="3058420"/>
    <lineage>
        <taxon>Bacteria</taxon>
        <taxon>Pseudomonadati</taxon>
        <taxon>Pseudomonadota</taxon>
        <taxon>Alphaproteobacteria</taxon>
        <taxon>Rhodobacterales</taxon>
        <taxon>Roseobacteraceae</taxon>
        <taxon>Tropicibacter</taxon>
    </lineage>
</organism>
<dbReference type="EC" id="2.7.6.3" evidence="3"/>
<keyword evidence="8" id="KW-0067">ATP-binding</keyword>
<evidence type="ECO:0000256" key="3">
    <source>
        <dbReference type="ARBA" id="ARBA00013253"/>
    </source>
</evidence>
<name>A0ABY8QJY6_9RHOB</name>
<evidence type="ECO:0000256" key="12">
    <source>
        <dbReference type="ARBA" id="ARBA00033413"/>
    </source>
</evidence>
<dbReference type="Pfam" id="PF01288">
    <property type="entry name" value="HPPK"/>
    <property type="match status" value="1"/>
</dbReference>
<evidence type="ECO:0000313" key="14">
    <source>
        <dbReference type="EMBL" id="WGW04946.1"/>
    </source>
</evidence>
<dbReference type="InterPro" id="IPR035907">
    <property type="entry name" value="Hppk_sf"/>
</dbReference>
<evidence type="ECO:0000256" key="5">
    <source>
        <dbReference type="ARBA" id="ARBA00022679"/>
    </source>
</evidence>
<dbReference type="CDD" id="cd00483">
    <property type="entry name" value="HPPK"/>
    <property type="match status" value="1"/>
</dbReference>
<keyword evidence="9" id="KW-0289">Folate biosynthesis</keyword>
<dbReference type="InterPro" id="IPR000550">
    <property type="entry name" value="Hppk"/>
</dbReference>
<evidence type="ECO:0000256" key="10">
    <source>
        <dbReference type="ARBA" id="ARBA00029409"/>
    </source>
</evidence>
<evidence type="ECO:0000256" key="6">
    <source>
        <dbReference type="ARBA" id="ARBA00022741"/>
    </source>
</evidence>
<accession>A0ABY8QJY6</accession>
<dbReference type="Proteomes" id="UP001241605">
    <property type="component" value="Chromosome"/>
</dbReference>
<dbReference type="RefSeq" id="WP_282301583.1">
    <property type="nucleotide sequence ID" value="NZ_CP124616.1"/>
</dbReference>
<dbReference type="SUPFAM" id="SSF55083">
    <property type="entry name" value="6-hydroxymethyl-7,8-dihydropterin pyrophosphokinase, HPPK"/>
    <property type="match status" value="1"/>
</dbReference>
<evidence type="ECO:0000256" key="9">
    <source>
        <dbReference type="ARBA" id="ARBA00022909"/>
    </source>
</evidence>
<keyword evidence="5 14" id="KW-0808">Transferase</keyword>
<keyword evidence="15" id="KW-1185">Reference proteome</keyword>
<proteinExistence type="inferred from homology"/>
<comment type="similarity">
    <text evidence="2">Belongs to the HPPK family.</text>
</comment>
<evidence type="ECO:0000256" key="8">
    <source>
        <dbReference type="ARBA" id="ARBA00022840"/>
    </source>
</evidence>
<keyword evidence="7" id="KW-0418">Kinase</keyword>
<evidence type="ECO:0000256" key="1">
    <source>
        <dbReference type="ARBA" id="ARBA00005051"/>
    </source>
</evidence>
<keyword evidence="6" id="KW-0547">Nucleotide-binding</keyword>
<evidence type="ECO:0000256" key="2">
    <source>
        <dbReference type="ARBA" id="ARBA00005810"/>
    </source>
</evidence>
<evidence type="ECO:0000256" key="11">
    <source>
        <dbReference type="ARBA" id="ARBA00029766"/>
    </source>
</evidence>
<dbReference type="NCBIfam" id="TIGR01498">
    <property type="entry name" value="folK"/>
    <property type="match status" value="1"/>
</dbReference>
<dbReference type="PANTHER" id="PTHR43071:SF1">
    <property type="entry name" value="2-AMINO-4-HYDROXY-6-HYDROXYMETHYLDIHYDROPTERIDINE PYROPHOSPHOKINASE"/>
    <property type="match status" value="1"/>
</dbReference>
<dbReference type="PANTHER" id="PTHR43071">
    <property type="entry name" value="2-AMINO-4-HYDROXY-6-HYDROXYMETHYLDIHYDROPTERIDINE PYROPHOSPHOKINASE"/>
    <property type="match status" value="1"/>
</dbReference>
<dbReference type="PROSITE" id="PS00794">
    <property type="entry name" value="HPPK"/>
    <property type="match status" value="1"/>
</dbReference>
<sequence>MTPSLEQEIVIALGSNLGSTAGSPTATIAAALLALNSAGARLRRVSRFYATPCFPEGAGPDYVNACAVLTGLGSPAQALDLLHQIESDFDRQRIARWGSRTLDLDLLAIGDIVLPDRQGFAHWHDLPAADQRRVAPDQLILPHPRLHERAFVLVPMCDVAPDWRHPVLGLTTAQMTARLPGALTSGVVPL</sequence>
<protein>
    <recommendedName>
        <fullName evidence="4">2-amino-4-hydroxy-6-hydroxymethyldihydropteridine pyrophosphokinase</fullName>
        <ecNumber evidence="3">2.7.6.3</ecNumber>
    </recommendedName>
    <alternativeName>
        <fullName evidence="11">6-hydroxymethyl-7,8-dihydropterin pyrophosphokinase</fullName>
    </alternativeName>
    <alternativeName>
        <fullName evidence="12">7,8-dihydro-6-hydroxymethylpterin-pyrophosphokinase</fullName>
    </alternativeName>
</protein>
<evidence type="ECO:0000256" key="4">
    <source>
        <dbReference type="ARBA" id="ARBA00016218"/>
    </source>
</evidence>
<comment type="pathway">
    <text evidence="1">Cofactor biosynthesis; tetrahydrofolate biosynthesis; 2-amino-4-hydroxy-6-hydroxymethyl-7,8-dihydropteridine diphosphate from 7,8-dihydroneopterin triphosphate: step 4/4.</text>
</comment>
<comment type="function">
    <text evidence="10">Catalyzes the transfer of pyrophosphate from adenosine triphosphate (ATP) to 6-hydroxymethyl-7,8-dihydropterin, an enzymatic step in folate biosynthesis pathway.</text>
</comment>
<gene>
    <name evidence="14" type="primary">folK</name>
    <name evidence="14" type="ORF">QF118_05195</name>
</gene>
<dbReference type="EMBL" id="CP124616">
    <property type="protein sequence ID" value="WGW04946.1"/>
    <property type="molecule type" value="Genomic_DNA"/>
</dbReference>
<evidence type="ECO:0000259" key="13">
    <source>
        <dbReference type="PROSITE" id="PS00794"/>
    </source>
</evidence>
<evidence type="ECO:0000256" key="7">
    <source>
        <dbReference type="ARBA" id="ARBA00022777"/>
    </source>
</evidence>
<feature type="domain" description="7,8-dihydro-6-hydroxymethylpterin-pyrophosphokinase" evidence="13">
    <location>
        <begin position="96"/>
        <end position="107"/>
    </location>
</feature>
<evidence type="ECO:0000313" key="15">
    <source>
        <dbReference type="Proteomes" id="UP001241605"/>
    </source>
</evidence>